<evidence type="ECO:0000256" key="9">
    <source>
        <dbReference type="ARBA" id="ARBA00022989"/>
    </source>
</evidence>
<dbReference type="GO" id="GO:0034634">
    <property type="term" value="F:glutathione transmembrane transporter activity"/>
    <property type="evidence" value="ECO:0007669"/>
    <property type="project" value="TreeGrafter"/>
</dbReference>
<evidence type="ECO:0000256" key="11">
    <source>
        <dbReference type="ARBA" id="ARBA00024220"/>
    </source>
</evidence>
<feature type="transmembrane region" description="Helical" evidence="13">
    <location>
        <begin position="381"/>
        <end position="409"/>
    </location>
</feature>
<feature type="transmembrane region" description="Helical" evidence="13">
    <location>
        <begin position="479"/>
        <end position="501"/>
    </location>
</feature>
<proteinExistence type="inferred from homology"/>
<gene>
    <name evidence="15" type="primary">ABCC1_4</name>
    <name evidence="15" type="ORF">N1851_005098</name>
</gene>
<comment type="catalytic activity">
    <reaction evidence="12">
        <text>leukotriene C4(in) + ATP + H2O = leukotriene C4(out) + ADP + phosphate + H(+)</text>
        <dbReference type="Rhea" id="RHEA:38963"/>
        <dbReference type="ChEBI" id="CHEBI:15377"/>
        <dbReference type="ChEBI" id="CHEBI:15378"/>
        <dbReference type="ChEBI" id="CHEBI:30616"/>
        <dbReference type="ChEBI" id="CHEBI:43474"/>
        <dbReference type="ChEBI" id="CHEBI:57973"/>
        <dbReference type="ChEBI" id="CHEBI:456216"/>
    </reaction>
    <physiologicalReaction direction="left-to-right" evidence="12">
        <dbReference type="Rhea" id="RHEA:38964"/>
    </physiologicalReaction>
</comment>
<dbReference type="PROSITE" id="PS50929">
    <property type="entry name" value="ABC_TM1F"/>
    <property type="match status" value="1"/>
</dbReference>
<dbReference type="Proteomes" id="UP001174136">
    <property type="component" value="Unassembled WGS sequence"/>
</dbReference>
<name>A0AA47N7Q5_MERPO</name>
<keyword evidence="3" id="KW-0813">Transport</keyword>
<comment type="similarity">
    <text evidence="2">Belongs to the ABC transporter superfamily. ABCC family. Conjugate transporter (TC 3.A.1.208) subfamily.</text>
</comment>
<dbReference type="EC" id="7.6.2.3" evidence="11"/>
<evidence type="ECO:0000256" key="7">
    <source>
        <dbReference type="ARBA" id="ARBA00022840"/>
    </source>
</evidence>
<evidence type="ECO:0000259" key="14">
    <source>
        <dbReference type="PROSITE" id="PS50929"/>
    </source>
</evidence>
<evidence type="ECO:0000313" key="16">
    <source>
        <dbReference type="Proteomes" id="UP001174136"/>
    </source>
</evidence>
<evidence type="ECO:0000256" key="10">
    <source>
        <dbReference type="ARBA" id="ARBA00023136"/>
    </source>
</evidence>
<dbReference type="FunFam" id="1.20.1560.10:FF:000001">
    <property type="entry name" value="ATP-binding cassette subfamily C member 1"/>
    <property type="match status" value="1"/>
</dbReference>
<keyword evidence="4 13" id="KW-0812">Transmembrane</keyword>
<dbReference type="PANTHER" id="PTHR24223:SF241">
    <property type="entry name" value="MULTIDRUG RESISTANCE-ASSOCIATED PROTEIN 1"/>
    <property type="match status" value="1"/>
</dbReference>
<dbReference type="InterPro" id="IPR036640">
    <property type="entry name" value="ABC1_TM_sf"/>
</dbReference>
<keyword evidence="16" id="KW-1185">Reference proteome</keyword>
<dbReference type="PANTHER" id="PTHR24223">
    <property type="entry name" value="ATP-BINDING CASSETTE SUB-FAMILY C"/>
    <property type="match status" value="1"/>
</dbReference>
<keyword evidence="6" id="KW-0547">Nucleotide-binding</keyword>
<dbReference type="SUPFAM" id="SSF90123">
    <property type="entry name" value="ABC transporter transmembrane region"/>
    <property type="match status" value="1"/>
</dbReference>
<keyword evidence="5" id="KW-0677">Repeat</keyword>
<dbReference type="InterPro" id="IPR011527">
    <property type="entry name" value="ABC1_TM_dom"/>
</dbReference>
<keyword evidence="8" id="KW-1278">Translocase</keyword>
<dbReference type="AlphaFoldDB" id="A0AA47N7Q5"/>
<evidence type="ECO:0000256" key="8">
    <source>
        <dbReference type="ARBA" id="ARBA00022967"/>
    </source>
</evidence>
<evidence type="ECO:0000256" key="2">
    <source>
        <dbReference type="ARBA" id="ARBA00009726"/>
    </source>
</evidence>
<dbReference type="GO" id="GO:0012505">
    <property type="term" value="C:endomembrane system"/>
    <property type="evidence" value="ECO:0007669"/>
    <property type="project" value="UniProtKB-SubCell"/>
</dbReference>
<accession>A0AA47N7Q5</accession>
<dbReference type="Pfam" id="PF00664">
    <property type="entry name" value="ABC_membrane"/>
    <property type="match status" value="1"/>
</dbReference>
<evidence type="ECO:0000256" key="4">
    <source>
        <dbReference type="ARBA" id="ARBA00022692"/>
    </source>
</evidence>
<evidence type="ECO:0000256" key="6">
    <source>
        <dbReference type="ARBA" id="ARBA00022741"/>
    </source>
</evidence>
<dbReference type="GO" id="GO:0008559">
    <property type="term" value="F:ABC-type xenobiotic transporter activity"/>
    <property type="evidence" value="ECO:0007669"/>
    <property type="project" value="TreeGrafter"/>
</dbReference>
<evidence type="ECO:0000256" key="5">
    <source>
        <dbReference type="ARBA" id="ARBA00022737"/>
    </source>
</evidence>
<evidence type="ECO:0000256" key="12">
    <source>
        <dbReference type="ARBA" id="ARBA00047523"/>
    </source>
</evidence>
<evidence type="ECO:0000256" key="3">
    <source>
        <dbReference type="ARBA" id="ARBA00022448"/>
    </source>
</evidence>
<sequence>MLSTGNSRPAWEGVKAMMGMQTKKCPISLNGMPDLALSNELNTFYNRFNIYDFSEELSVFNNVAPGQSNVQVDRNKVLTLFRGTKERKSPGPDGIGGHILKNCAEQLADIFCFIFKIWFGSLTLKNKNRLQNIVKMWFGCLLRTTGKRPCGQPWTHWRDEISQLAWEHLGVMQNEKDGGLCPDPVTNKCLQNGSSASLISCQRGNQMSEVGSKVLERKVKNMEVGKLTETDKLNTGRVRLAVFWEYVKAIGVVLSCISLLLFLAHHMASLFSNYWLSLWTDDPIINGTQPNRKMRLGVYSALGLSQGIAVLCYSIVVSIGGILASQYLHQSMLHDVLRSPISFFERTPSGSLVNRFSKEMDTIDSVIPSIIKMFMGSMFNVLGSCVVILVATPLVAIIIPPLGLVYYFVQRFYVASSRQLKRLESVSRSPVYTHFNETLLGTSVIRAFGEQERFIFESDRSVDRNQKAYYPSIVANRWLAVRLEFVGNCIVSFAALFAVMARESLSPGIMTASLTWLVRMSSDLETNIVAVEKVKEYGDTEKESGEVATVLLPPLKWVAGFSVDDGLPHVSVELVFDALQHGVPCGRVEHLLIKRVQQGVDRMPFELAPLSSKSRLRTATQGMMQEAEESAQLQVSCIVDRACFFIFLTTCVYTSSSIFVRKLYCCHGPLEAPPPPSTTAYVRISVAIISIIFLFRLVVLGSVAVQCLLQEWAQIIVTVFYPSLPPSPGIQDEINKLGLTEWRQESPTIPPGWPTAGLIEIRNFGLRYREDQDLAICNITVTILGGEKVLNRW</sequence>
<keyword evidence="9 13" id="KW-1133">Transmembrane helix</keyword>
<comment type="subcellular location">
    <subcellularLocation>
        <location evidence="1">Endomembrane system</location>
        <topology evidence="1">Multi-pass membrane protein</topology>
    </subcellularLocation>
</comment>
<protein>
    <recommendedName>
        <fullName evidence="11">ABC-type glutathione-S-conjugate transporter</fullName>
        <ecNumber evidence="11">7.6.2.3</ecNumber>
    </recommendedName>
</protein>
<dbReference type="GO" id="GO:0015431">
    <property type="term" value="F:ABC-type glutathione S-conjugate transporter activity"/>
    <property type="evidence" value="ECO:0007669"/>
    <property type="project" value="UniProtKB-EC"/>
</dbReference>
<dbReference type="GO" id="GO:0016323">
    <property type="term" value="C:basolateral plasma membrane"/>
    <property type="evidence" value="ECO:0007669"/>
    <property type="project" value="TreeGrafter"/>
</dbReference>
<keyword evidence="10 13" id="KW-0472">Membrane</keyword>
<dbReference type="CDD" id="cd18603">
    <property type="entry name" value="ABC_6TM_MRP1_2_3_6_D2_like"/>
    <property type="match status" value="1"/>
</dbReference>
<keyword evidence="7" id="KW-0067">ATP-binding</keyword>
<organism evidence="15 16">
    <name type="scientific">Merluccius polli</name>
    <name type="common">Benguela hake</name>
    <name type="synonym">Merluccius cadenati</name>
    <dbReference type="NCBI Taxonomy" id="89951"/>
    <lineage>
        <taxon>Eukaryota</taxon>
        <taxon>Metazoa</taxon>
        <taxon>Chordata</taxon>
        <taxon>Craniata</taxon>
        <taxon>Vertebrata</taxon>
        <taxon>Euteleostomi</taxon>
        <taxon>Actinopterygii</taxon>
        <taxon>Neopterygii</taxon>
        <taxon>Teleostei</taxon>
        <taxon>Neoteleostei</taxon>
        <taxon>Acanthomorphata</taxon>
        <taxon>Zeiogadaria</taxon>
        <taxon>Gadariae</taxon>
        <taxon>Gadiformes</taxon>
        <taxon>Gadoidei</taxon>
        <taxon>Merlucciidae</taxon>
        <taxon>Merluccius</taxon>
    </lineage>
</organism>
<evidence type="ECO:0000256" key="13">
    <source>
        <dbReference type="SAM" id="Phobius"/>
    </source>
</evidence>
<evidence type="ECO:0000256" key="1">
    <source>
        <dbReference type="ARBA" id="ARBA00004127"/>
    </source>
</evidence>
<comment type="caution">
    <text evidence="15">The sequence shown here is derived from an EMBL/GenBank/DDBJ whole genome shotgun (WGS) entry which is preliminary data.</text>
</comment>
<feature type="domain" description="ABC transmembrane type-1" evidence="14">
    <location>
        <begin position="257"/>
        <end position="522"/>
    </location>
</feature>
<dbReference type="InterPro" id="IPR050173">
    <property type="entry name" value="ABC_transporter_C-like"/>
</dbReference>
<feature type="transmembrane region" description="Helical" evidence="13">
    <location>
        <begin position="296"/>
        <end position="324"/>
    </location>
</feature>
<evidence type="ECO:0000313" key="15">
    <source>
        <dbReference type="EMBL" id="KAK0153225.1"/>
    </source>
</evidence>
<dbReference type="Gene3D" id="1.20.1560.10">
    <property type="entry name" value="ABC transporter type 1, transmembrane domain"/>
    <property type="match status" value="1"/>
</dbReference>
<feature type="transmembrane region" description="Helical" evidence="13">
    <location>
        <begin position="249"/>
        <end position="276"/>
    </location>
</feature>
<dbReference type="EMBL" id="JAOPHQ010000859">
    <property type="protein sequence ID" value="KAK0153225.1"/>
    <property type="molecule type" value="Genomic_DNA"/>
</dbReference>
<reference evidence="15" key="1">
    <citation type="journal article" date="2023" name="Front. Mar. Sci.">
        <title>A new Merluccius polli reference genome to investigate the effects of global change in West African waters.</title>
        <authorList>
            <person name="Mateo J.L."/>
            <person name="Blanco-Fernandez C."/>
            <person name="Garcia-Vazquez E."/>
            <person name="Machado-Schiaffino G."/>
        </authorList>
    </citation>
    <scope>NUCLEOTIDE SEQUENCE</scope>
    <source>
        <strain evidence="15">C29</strain>
        <tissue evidence="15">Fin</tissue>
    </source>
</reference>
<dbReference type="GO" id="GO:0005524">
    <property type="term" value="F:ATP binding"/>
    <property type="evidence" value="ECO:0007669"/>
    <property type="project" value="UniProtKB-KW"/>
</dbReference>